<evidence type="ECO:0000313" key="7">
    <source>
        <dbReference type="Proteomes" id="UP001333110"/>
    </source>
</evidence>
<feature type="compositionally biased region" description="Pro residues" evidence="3">
    <location>
        <begin position="814"/>
        <end position="823"/>
    </location>
</feature>
<dbReference type="InterPro" id="IPR035892">
    <property type="entry name" value="C2_domain_sf"/>
</dbReference>
<keyword evidence="7" id="KW-1185">Reference proteome</keyword>
<dbReference type="PANTHER" id="PTHR10857">
    <property type="entry name" value="COPINE"/>
    <property type="match status" value="1"/>
</dbReference>
<gene>
    <name evidence="6" type="ORF">QYF61_018532</name>
</gene>
<evidence type="ECO:0000259" key="5">
    <source>
        <dbReference type="PROSITE" id="PS50234"/>
    </source>
</evidence>
<accession>A0AAN7MYF4</accession>
<protein>
    <recommendedName>
        <fullName evidence="8">Copine 7</fullName>
    </recommendedName>
</protein>
<dbReference type="InterPro" id="IPR036465">
    <property type="entry name" value="vWFA_dom_sf"/>
</dbReference>
<dbReference type="InterPro" id="IPR045052">
    <property type="entry name" value="Copine"/>
</dbReference>
<feature type="region of interest" description="Disordered" evidence="3">
    <location>
        <begin position="792"/>
        <end position="828"/>
    </location>
</feature>
<sequence length="871" mass="93668">MPFAHGATCPPSRPAAHRATAAMGEAPEPSPQAPLAVLSKVELRVSCKHLLDRDTLNKSDPCVLLLMQSQGQWMEVDRSEVIKSNLNPVFAKIFTVDYYFEEVQKLRFEVYDSHGHAGVGTHDDDFLGGMECTVGQIVAQKRVTKPLFLKYGKFAGKSTITVISEEISGNNGYVELAFRAKKLDDKVSRVPRAGEPGRGRQGGQGRQGGRRSAPSSLLQDLFSKSDPFLEIYRIDDDRSEQLVYRTEVVKNNLSPVWEPFKVSLNSLCSCEEKRKLRCVVWDYDSRGKHDFIGEFFTTFEEMQKAMGENKVGAGTRGQRDSLWGHPSVLPADPIPGGTAQLLLWFWGCPPPAAPSLGKGWWVRAPLGKSAPAGLAGARGLAGSGGRQLPAGAVGLQGGGTMGLERYGAVGPQGGRVMGPWGYGAVGPQGYGVVGSQCCRAMGLRGRGGGVPARGAVSPGLGGRRQRGCHVPQVQWDCMNPKYKIKKRNYKNSGVVVLLDLKIHRVYSFLDYIMGGCQIHFTVSGGPHPEAPGAGQGLQRWATRPSPGQGAAGITSRLPQATVVPVPVAIDFTASNGDPRNSCSLHYINPYQPNEYLKALVAVGEICQDYDSDKKFSALGFGARIPPKYEVSHDFAINFNPDNDECEGIQGVVESYQSCLPKIQLYGPTNVAPIISKVARVAADEERTKEASQYFILLILTDGVVTDMADTREAIVRASYLPMSIIIVGVGNADFTDMQILDGDDGILRSPKGEPVLRDIVQFVPFREFKNVSGALVVLPSPPVPATGPSIAAQRAGAPPVPLRAPGRAGAAVPPAHPSPPVSPAPQASPTALAKCVLAEVPKQVVEYYSYKAFPPRCPQPETPDSNLSSPQ</sequence>
<dbReference type="SUPFAM" id="SSF49562">
    <property type="entry name" value="C2 domain (Calcium/lipid-binding domain, CaLB)"/>
    <property type="match status" value="2"/>
</dbReference>
<comment type="similarity">
    <text evidence="1">Belongs to the copine family.</text>
</comment>
<evidence type="ECO:0000259" key="4">
    <source>
        <dbReference type="PROSITE" id="PS50004"/>
    </source>
</evidence>
<dbReference type="InterPro" id="IPR002035">
    <property type="entry name" value="VWF_A"/>
</dbReference>
<feature type="domain" description="VWFA" evidence="5">
    <location>
        <begin position="564"/>
        <end position="763"/>
    </location>
</feature>
<feature type="domain" description="C2" evidence="4">
    <location>
        <begin position="192"/>
        <end position="312"/>
    </location>
</feature>
<dbReference type="Proteomes" id="UP001333110">
    <property type="component" value="Unassembled WGS sequence"/>
</dbReference>
<dbReference type="Pfam" id="PF00168">
    <property type="entry name" value="C2"/>
    <property type="match status" value="2"/>
</dbReference>
<organism evidence="6 7">
    <name type="scientific">Mycteria americana</name>
    <name type="common">Wood stork</name>
    <dbReference type="NCBI Taxonomy" id="33587"/>
    <lineage>
        <taxon>Eukaryota</taxon>
        <taxon>Metazoa</taxon>
        <taxon>Chordata</taxon>
        <taxon>Craniata</taxon>
        <taxon>Vertebrata</taxon>
        <taxon>Euteleostomi</taxon>
        <taxon>Archelosauria</taxon>
        <taxon>Archosauria</taxon>
        <taxon>Dinosauria</taxon>
        <taxon>Saurischia</taxon>
        <taxon>Theropoda</taxon>
        <taxon>Coelurosauria</taxon>
        <taxon>Aves</taxon>
        <taxon>Neognathae</taxon>
        <taxon>Neoaves</taxon>
        <taxon>Aequornithes</taxon>
        <taxon>Ciconiiformes</taxon>
        <taxon>Ciconiidae</taxon>
        <taxon>Mycteria</taxon>
    </lineage>
</organism>
<dbReference type="InterPro" id="IPR037768">
    <property type="entry name" value="C2B_Copine"/>
</dbReference>
<dbReference type="CDD" id="cd04047">
    <property type="entry name" value="C2B_Copine"/>
    <property type="match status" value="1"/>
</dbReference>
<dbReference type="EMBL" id="JAUNZN010000011">
    <property type="protein sequence ID" value="KAK4814434.1"/>
    <property type="molecule type" value="Genomic_DNA"/>
</dbReference>
<dbReference type="AlphaFoldDB" id="A0AAN7MYF4"/>
<feature type="compositionally biased region" description="Low complexity" evidence="3">
    <location>
        <begin position="803"/>
        <end position="813"/>
    </location>
</feature>
<dbReference type="PROSITE" id="PS50234">
    <property type="entry name" value="VWFA"/>
    <property type="match status" value="1"/>
</dbReference>
<dbReference type="InterPro" id="IPR000008">
    <property type="entry name" value="C2_dom"/>
</dbReference>
<feature type="region of interest" description="Disordered" evidence="3">
    <location>
        <begin position="189"/>
        <end position="216"/>
    </location>
</feature>
<proteinExistence type="inferred from homology"/>
<evidence type="ECO:0000313" key="6">
    <source>
        <dbReference type="EMBL" id="KAK4814434.1"/>
    </source>
</evidence>
<reference evidence="6 7" key="1">
    <citation type="journal article" date="2023" name="J. Hered.">
        <title>Chromosome-level genome of the wood stork (Mycteria americana) provides insight into avian chromosome evolution.</title>
        <authorList>
            <person name="Flamio R. Jr."/>
            <person name="Ramstad K.M."/>
        </authorList>
    </citation>
    <scope>NUCLEOTIDE SEQUENCE [LARGE SCALE GENOMIC DNA]</scope>
    <source>
        <strain evidence="6">JAX WOST 10</strain>
    </source>
</reference>
<evidence type="ECO:0000256" key="3">
    <source>
        <dbReference type="SAM" id="MobiDB-lite"/>
    </source>
</evidence>
<dbReference type="GO" id="GO:0005886">
    <property type="term" value="C:plasma membrane"/>
    <property type="evidence" value="ECO:0007669"/>
    <property type="project" value="TreeGrafter"/>
</dbReference>
<dbReference type="CDD" id="cd04048">
    <property type="entry name" value="C2A_Copine"/>
    <property type="match status" value="1"/>
</dbReference>
<keyword evidence="2" id="KW-0677">Repeat</keyword>
<feature type="domain" description="C2" evidence="4">
    <location>
        <begin position="19"/>
        <end position="147"/>
    </location>
</feature>
<dbReference type="SMART" id="SM00239">
    <property type="entry name" value="C2"/>
    <property type="match status" value="2"/>
</dbReference>
<dbReference type="GO" id="GO:0005544">
    <property type="term" value="F:calcium-dependent phospholipid binding"/>
    <property type="evidence" value="ECO:0007669"/>
    <property type="project" value="InterPro"/>
</dbReference>
<evidence type="ECO:0000256" key="1">
    <source>
        <dbReference type="ARBA" id="ARBA00009048"/>
    </source>
</evidence>
<dbReference type="SUPFAM" id="SSF53300">
    <property type="entry name" value="vWA-like"/>
    <property type="match status" value="1"/>
</dbReference>
<dbReference type="FunFam" id="2.60.40.150:FF:000163">
    <property type="entry name" value="Copine 7"/>
    <property type="match status" value="1"/>
</dbReference>
<name>A0AAN7MYF4_MYCAM</name>
<dbReference type="FunFam" id="3.40.50.410:FF:000176">
    <property type="entry name" value="Copine-7"/>
    <property type="match status" value="1"/>
</dbReference>
<feature type="region of interest" description="Disordered" evidence="3">
    <location>
        <begin position="531"/>
        <end position="553"/>
    </location>
</feature>
<evidence type="ECO:0000256" key="2">
    <source>
        <dbReference type="ARBA" id="ARBA00022737"/>
    </source>
</evidence>
<dbReference type="Pfam" id="PF07002">
    <property type="entry name" value="Copine"/>
    <property type="match status" value="1"/>
</dbReference>
<dbReference type="PANTHER" id="PTHR10857:SF6">
    <property type="entry name" value="COPINE-7"/>
    <property type="match status" value="1"/>
</dbReference>
<feature type="region of interest" description="Disordered" evidence="3">
    <location>
        <begin position="1"/>
        <end position="31"/>
    </location>
</feature>
<dbReference type="InterPro" id="IPR010734">
    <property type="entry name" value="Copine_C"/>
</dbReference>
<dbReference type="PROSITE" id="PS50004">
    <property type="entry name" value="C2"/>
    <property type="match status" value="2"/>
</dbReference>
<comment type="caution">
    <text evidence="6">The sequence shown here is derived from an EMBL/GenBank/DDBJ whole genome shotgun (WGS) entry which is preliminary data.</text>
</comment>
<dbReference type="GO" id="GO:0071277">
    <property type="term" value="P:cellular response to calcium ion"/>
    <property type="evidence" value="ECO:0007669"/>
    <property type="project" value="TreeGrafter"/>
</dbReference>
<evidence type="ECO:0008006" key="8">
    <source>
        <dbReference type="Google" id="ProtNLM"/>
    </source>
</evidence>
<dbReference type="Gene3D" id="2.60.40.150">
    <property type="entry name" value="C2 domain"/>
    <property type="match status" value="2"/>
</dbReference>
<dbReference type="SMART" id="SM00327">
    <property type="entry name" value="VWA"/>
    <property type="match status" value="1"/>
</dbReference>